<protein>
    <submittedName>
        <fullName evidence="5">Uncharacterized protein</fullName>
    </submittedName>
</protein>
<evidence type="ECO:0000256" key="1">
    <source>
        <dbReference type="ARBA" id="ARBA00022468"/>
    </source>
</evidence>
<dbReference type="GO" id="GO:0048471">
    <property type="term" value="C:perinuclear region of cytoplasm"/>
    <property type="evidence" value="ECO:0007669"/>
    <property type="project" value="TreeGrafter"/>
</dbReference>
<sequence>MSSVSHRQPPSKVGPVPFQLIPGDRLNVALGCAIYLALTGSSEVINNKFLRKNLQAYTSWNWVLIVSRILLRQDQWDPFLLSNSFGVCMAFRTAGARGLTEMMRQKMALRGVKLTKLQFAMMDHWVHTVPVLLMTYLVVRSGRRPLMTNGVVGMMAQMFFAYSQAGTLNVAELYMPHPAKRAWLVSLAGQLLAPLLVTAIVDRKWKKAGVIFLIILLPWLSSSLDPNVKRKYYNPLMAHIAKVKEDMQEKERRRNGKNAVALGFSLLGPCSKSSSPRSSESSVTSSDSEGQEDAATAASRRVASVPQGLLRRVLLVGDRSQVNLRESSVEARQIQNRLRKHVEELVSSAGTPSDGSMPSVSVDLSDRYIGTKGCRALCEALRLVGDDQVLIHSLNLAGNNIHSEGLIDLSNAIRSSPPLRHIRELILDWNPLGEASAHCFESLLSSLSVAPDLNILSMQECQIPSAGAQAIASTLLTHSRSLRQLNLSHNALGPSGGEVLAVALEHSGCHTITSVKLTGNSIPFAIQQAITRVTERNEGMTSACLNVCRKSDGNPSLISKTMALALPAAVAAASITDMSPNLSPALAVASGCRCVSCVAQEQLVRAEESHQSEVHHLQEELDALRRGVADRDKRIHEMSEHHAEQLSRQVATTDKRLSEASTRYEGELEAIKGQLTGLQKELTNSKDR</sequence>
<evidence type="ECO:0000256" key="4">
    <source>
        <dbReference type="SAM" id="MobiDB-lite"/>
    </source>
</evidence>
<dbReference type="GO" id="GO:0005634">
    <property type="term" value="C:nucleus"/>
    <property type="evidence" value="ECO:0007669"/>
    <property type="project" value="TreeGrafter"/>
</dbReference>
<feature type="region of interest" description="Disordered" evidence="4">
    <location>
        <begin position="270"/>
        <end position="300"/>
    </location>
</feature>
<evidence type="ECO:0000313" key="5">
    <source>
        <dbReference type="EMBL" id="KAF4725609.1"/>
    </source>
</evidence>
<dbReference type="Pfam" id="PF13516">
    <property type="entry name" value="LRR_6"/>
    <property type="match status" value="2"/>
</dbReference>
<dbReference type="Proteomes" id="UP000553632">
    <property type="component" value="Unassembled WGS sequence"/>
</dbReference>
<proteinExistence type="predicted"/>
<name>A0A7J6RY21_PEROL</name>
<keyword evidence="2" id="KW-0433">Leucine-rich repeat</keyword>
<organism evidence="5 6">
    <name type="scientific">Perkinsus olseni</name>
    <name type="common">Perkinsus atlanticus</name>
    <dbReference type="NCBI Taxonomy" id="32597"/>
    <lineage>
        <taxon>Eukaryota</taxon>
        <taxon>Sar</taxon>
        <taxon>Alveolata</taxon>
        <taxon>Perkinsozoa</taxon>
        <taxon>Perkinsea</taxon>
        <taxon>Perkinsida</taxon>
        <taxon>Perkinsidae</taxon>
        <taxon>Perkinsus</taxon>
    </lineage>
</organism>
<dbReference type="OMA" id="ASKYIME"/>
<dbReference type="SMART" id="SM00368">
    <property type="entry name" value="LRR_RI"/>
    <property type="match status" value="5"/>
</dbReference>
<dbReference type="GO" id="GO:0006913">
    <property type="term" value="P:nucleocytoplasmic transport"/>
    <property type="evidence" value="ECO:0007669"/>
    <property type="project" value="TreeGrafter"/>
</dbReference>
<evidence type="ECO:0000313" key="6">
    <source>
        <dbReference type="Proteomes" id="UP000553632"/>
    </source>
</evidence>
<dbReference type="EMBL" id="JABANO010022174">
    <property type="protein sequence ID" value="KAF4725609.1"/>
    <property type="molecule type" value="Genomic_DNA"/>
</dbReference>
<evidence type="ECO:0000256" key="3">
    <source>
        <dbReference type="ARBA" id="ARBA00022737"/>
    </source>
</evidence>
<dbReference type="Gene3D" id="3.80.10.10">
    <property type="entry name" value="Ribonuclease Inhibitor"/>
    <property type="match status" value="1"/>
</dbReference>
<feature type="region of interest" description="Disordered" evidence="4">
    <location>
        <begin position="638"/>
        <end position="661"/>
    </location>
</feature>
<gene>
    <name evidence="5" type="ORF">FOZ63_023744</name>
</gene>
<keyword evidence="6" id="KW-1185">Reference proteome</keyword>
<dbReference type="SUPFAM" id="SSF52047">
    <property type="entry name" value="RNI-like"/>
    <property type="match status" value="1"/>
</dbReference>
<keyword evidence="3" id="KW-0677">Repeat</keyword>
<comment type="caution">
    <text evidence="5">The sequence shown here is derived from an EMBL/GenBank/DDBJ whole genome shotgun (WGS) entry which is preliminary data.</text>
</comment>
<feature type="compositionally biased region" description="Low complexity" evidence="4">
    <location>
        <begin position="271"/>
        <end position="300"/>
    </location>
</feature>
<dbReference type="AlphaFoldDB" id="A0A7J6RY21"/>
<dbReference type="InterPro" id="IPR001611">
    <property type="entry name" value="Leu-rich_rpt"/>
</dbReference>
<dbReference type="GO" id="GO:0005829">
    <property type="term" value="C:cytosol"/>
    <property type="evidence" value="ECO:0007669"/>
    <property type="project" value="TreeGrafter"/>
</dbReference>
<dbReference type="PANTHER" id="PTHR24113">
    <property type="entry name" value="RAN GTPASE-ACTIVATING PROTEIN 1"/>
    <property type="match status" value="1"/>
</dbReference>
<dbReference type="InterPro" id="IPR032675">
    <property type="entry name" value="LRR_dom_sf"/>
</dbReference>
<dbReference type="PANTHER" id="PTHR24113:SF12">
    <property type="entry name" value="RAN GTPASE-ACTIVATING PROTEIN 1"/>
    <property type="match status" value="1"/>
</dbReference>
<dbReference type="GO" id="GO:0005096">
    <property type="term" value="F:GTPase activator activity"/>
    <property type="evidence" value="ECO:0007669"/>
    <property type="project" value="UniProtKB-KW"/>
</dbReference>
<keyword evidence="1" id="KW-0343">GTPase activation</keyword>
<dbReference type="InterPro" id="IPR027038">
    <property type="entry name" value="RanGap"/>
</dbReference>
<evidence type="ECO:0000256" key="2">
    <source>
        <dbReference type="ARBA" id="ARBA00022614"/>
    </source>
</evidence>
<reference evidence="5 6" key="1">
    <citation type="submission" date="2020-04" db="EMBL/GenBank/DDBJ databases">
        <title>Perkinsus olseni comparative genomics.</title>
        <authorList>
            <person name="Bogema D.R."/>
        </authorList>
    </citation>
    <scope>NUCLEOTIDE SEQUENCE [LARGE SCALE GENOMIC DNA]</scope>
    <source>
        <strain evidence="5 6">ATCC PRA-207</strain>
    </source>
</reference>
<accession>A0A7J6RY21</accession>
<feature type="non-terminal residue" evidence="5">
    <location>
        <position position="1"/>
    </location>
</feature>
<dbReference type="GO" id="GO:0031267">
    <property type="term" value="F:small GTPase binding"/>
    <property type="evidence" value="ECO:0007669"/>
    <property type="project" value="TreeGrafter"/>
</dbReference>